<feature type="signal peptide" evidence="3">
    <location>
        <begin position="1"/>
        <end position="38"/>
    </location>
</feature>
<proteinExistence type="predicted"/>
<dbReference type="PANTHER" id="PTHR32268:SF11">
    <property type="entry name" value="HOMOSERINE O-ACETYLTRANSFERASE"/>
    <property type="match status" value="1"/>
</dbReference>
<evidence type="ECO:0000313" key="5">
    <source>
        <dbReference type="EMBL" id="HCT58299.1"/>
    </source>
</evidence>
<gene>
    <name evidence="5" type="ORF">DGD08_13935</name>
</gene>
<dbReference type="SUPFAM" id="SSF53474">
    <property type="entry name" value="alpha/beta-Hydrolases"/>
    <property type="match status" value="1"/>
</dbReference>
<dbReference type="Pfam" id="PF00561">
    <property type="entry name" value="Abhydrolase_1"/>
    <property type="match status" value="1"/>
</dbReference>
<evidence type="ECO:0000259" key="4">
    <source>
        <dbReference type="Pfam" id="PF00561"/>
    </source>
</evidence>
<reference evidence="5 6" key="1">
    <citation type="journal article" date="2018" name="Nat. Biotechnol.">
        <title>A standardized bacterial taxonomy based on genome phylogeny substantially revises the tree of life.</title>
        <authorList>
            <person name="Parks D.H."/>
            <person name="Chuvochina M."/>
            <person name="Waite D.W."/>
            <person name="Rinke C."/>
            <person name="Skarshewski A."/>
            <person name="Chaumeil P.A."/>
            <person name="Hugenholtz P."/>
        </authorList>
    </citation>
    <scope>NUCLEOTIDE SEQUENCE [LARGE SCALE GENOMIC DNA]</scope>
    <source>
        <strain evidence="5">UBA8844</strain>
    </source>
</reference>
<feature type="chain" id="PRO_5017743711" description="AB hydrolase-1 domain-containing protein" evidence="3">
    <location>
        <begin position="39"/>
        <end position="383"/>
    </location>
</feature>
<dbReference type="PANTHER" id="PTHR32268">
    <property type="entry name" value="HOMOSERINE O-ACETYLTRANSFERASE"/>
    <property type="match status" value="1"/>
</dbReference>
<evidence type="ECO:0000313" key="6">
    <source>
        <dbReference type="Proteomes" id="UP000264071"/>
    </source>
</evidence>
<accession>A0A3D4VAZ4</accession>
<evidence type="ECO:0000256" key="2">
    <source>
        <dbReference type="PIRSR" id="PIRSR000443-1"/>
    </source>
</evidence>
<dbReference type="InterPro" id="IPR029058">
    <property type="entry name" value="AB_hydrolase_fold"/>
</dbReference>
<feature type="active site" evidence="2">
    <location>
        <position position="326"/>
    </location>
</feature>
<feature type="domain" description="AB hydrolase-1" evidence="4">
    <location>
        <begin position="93"/>
        <end position="348"/>
    </location>
</feature>
<dbReference type="PIRSF" id="PIRSF000443">
    <property type="entry name" value="Homoser_Ac_trans"/>
    <property type="match status" value="1"/>
</dbReference>
<feature type="active site" evidence="2">
    <location>
        <position position="360"/>
    </location>
</feature>
<dbReference type="AlphaFoldDB" id="A0A3D4VAZ4"/>
<evidence type="ECO:0000256" key="3">
    <source>
        <dbReference type="SAM" id="SignalP"/>
    </source>
</evidence>
<sequence>MNILTRFLSRSFWTNVRGVKGVRCALSLLLVGPTLANAQPPAGSGAGWAQAGKQGDAVLRNVTFVDGRSLPELRIHYTTLGTPRKDTRGIVRNAVMILHGTGGSGRSFLSPTYAGELFGPGQLLDSSRYYVILPDGIGHGGSSKPSDGPHARFPKYGYADMVTAQYRLLTEHLGVNHLRLIMGTSMGCMHAWVWGYTYPAFMDGLAPLACVPAQIAGRNRMIRTMAMDAIRDDPAWLGGEYKMQPPGLKSAQMLLYMMSSAPLVQQAQAPTREKADSVIRAYLDARMRTTDANDFLYQFDASRDYDPSARLGEIKAPALFINSADDQVNPPELGMAEKFAAQMPGTRFILLPITPETRGHGTHSQPRIWGKYLAEFLGTLPER</sequence>
<dbReference type="InterPro" id="IPR000073">
    <property type="entry name" value="AB_hydrolase_1"/>
</dbReference>
<name>A0A3D4VAZ4_9BACT</name>
<organism evidence="5 6">
    <name type="scientific">Gemmatimonas aurantiaca</name>
    <dbReference type="NCBI Taxonomy" id="173480"/>
    <lineage>
        <taxon>Bacteria</taxon>
        <taxon>Pseudomonadati</taxon>
        <taxon>Gemmatimonadota</taxon>
        <taxon>Gemmatimonadia</taxon>
        <taxon>Gemmatimonadales</taxon>
        <taxon>Gemmatimonadaceae</taxon>
        <taxon>Gemmatimonas</taxon>
    </lineage>
</organism>
<keyword evidence="1" id="KW-0808">Transferase</keyword>
<dbReference type="Proteomes" id="UP000264071">
    <property type="component" value="Unassembled WGS sequence"/>
</dbReference>
<evidence type="ECO:0000256" key="1">
    <source>
        <dbReference type="ARBA" id="ARBA00022679"/>
    </source>
</evidence>
<dbReference type="GO" id="GO:0004414">
    <property type="term" value="F:homoserine O-acetyltransferase activity"/>
    <property type="evidence" value="ECO:0007669"/>
    <property type="project" value="TreeGrafter"/>
</dbReference>
<dbReference type="EMBL" id="DPIY01000010">
    <property type="protein sequence ID" value="HCT58299.1"/>
    <property type="molecule type" value="Genomic_DNA"/>
</dbReference>
<dbReference type="GO" id="GO:0009092">
    <property type="term" value="P:homoserine metabolic process"/>
    <property type="evidence" value="ECO:0007669"/>
    <property type="project" value="TreeGrafter"/>
</dbReference>
<dbReference type="InterPro" id="IPR008220">
    <property type="entry name" value="HAT_MetX-like"/>
</dbReference>
<protein>
    <recommendedName>
        <fullName evidence="4">AB hydrolase-1 domain-containing protein</fullName>
    </recommendedName>
</protein>
<keyword evidence="3" id="KW-0732">Signal</keyword>
<dbReference type="NCBIfam" id="NF005071">
    <property type="entry name" value="PRK06489.1"/>
    <property type="match status" value="1"/>
</dbReference>
<dbReference type="GO" id="GO:0009086">
    <property type="term" value="P:methionine biosynthetic process"/>
    <property type="evidence" value="ECO:0007669"/>
    <property type="project" value="TreeGrafter"/>
</dbReference>
<feature type="active site" description="Nucleophile" evidence="2">
    <location>
        <position position="185"/>
    </location>
</feature>
<dbReference type="Gene3D" id="3.40.50.1820">
    <property type="entry name" value="alpha/beta hydrolase"/>
    <property type="match status" value="1"/>
</dbReference>
<comment type="caution">
    <text evidence="5">The sequence shown here is derived from an EMBL/GenBank/DDBJ whole genome shotgun (WGS) entry which is preliminary data.</text>
</comment>